<evidence type="ECO:0000256" key="1">
    <source>
        <dbReference type="ARBA" id="ARBA00022729"/>
    </source>
</evidence>
<dbReference type="CDD" id="cd04084">
    <property type="entry name" value="CBM6_xylanase-like"/>
    <property type="match status" value="1"/>
</dbReference>
<evidence type="ECO:0000313" key="4">
    <source>
        <dbReference type="Proteomes" id="UP000613030"/>
    </source>
</evidence>
<keyword evidence="4" id="KW-1185">Reference proteome</keyword>
<dbReference type="Pfam" id="PF02368">
    <property type="entry name" value="Big_2"/>
    <property type="match status" value="1"/>
</dbReference>
<dbReference type="SUPFAM" id="SSF49785">
    <property type="entry name" value="Galactose-binding domain-like"/>
    <property type="match status" value="2"/>
</dbReference>
<gene>
    <name evidence="3" type="ORF">JI741_26600</name>
</gene>
<dbReference type="RefSeq" id="WP_202014773.1">
    <property type="nucleotide sequence ID" value="NZ_JAERRB010000013.1"/>
</dbReference>
<dbReference type="InterPro" id="IPR008979">
    <property type="entry name" value="Galactose-bd-like_sf"/>
</dbReference>
<name>A0ABS1L1M1_9BACT</name>
<dbReference type="PROSITE" id="PS51175">
    <property type="entry name" value="CBM6"/>
    <property type="match status" value="1"/>
</dbReference>
<protein>
    <submittedName>
        <fullName evidence="3">Carbohydrate-binding protein</fullName>
    </submittedName>
</protein>
<evidence type="ECO:0000313" key="3">
    <source>
        <dbReference type="EMBL" id="MBL0744832.1"/>
    </source>
</evidence>
<dbReference type="SMART" id="SM00635">
    <property type="entry name" value="BID_2"/>
    <property type="match status" value="1"/>
</dbReference>
<sequence length="706" mass="74408">MNLPQIVTKGGNSIHYVYDACGRKLHQYATYGGQSIQTDYGPGLQYENNVLQFVNHPEGRVVMANAKLIYTNSAGSVSAYTGVNCTLSVVTPTGPTGEDYVKVVSNGTTSRTGTFPIGGSFPVSPGERYKIRIRGYRDKGAAASSNPAYLLIKVNGVDASWPGAVLPLSSTGQAESWIEQTITIPAGASMLQAGVVWNTVLNGEAIFVNDMEISKLETSSPEYQYHLKDHLGNVRVTFTNKPETDASLATIETDQANAERAKYLYYDEAVRVNANLFDHTNEETGVVEAPPSGSISIHKEAEAYSSQNGMVVASGSLTSCDDADWAQYNAINLTGIMALKVQCSAAQSIGRIEVRIGSVSGTVIGTLQGPNTGNSAVFTSFTIPIATTTGSQNVVLLFKGGTGIANIDYLDFTGPGSGGQPVKGVNIAPGRITLTIGQTGQLSKTITPLEATNQAVTWSSSNTAIATVNTSGIVTAVAAGSALITVSTSDGFFSAKAAVSVKPADGNMVLNPEFDLTTTQWTLFDNTGTNHTNGGTTLAAVTGAGLSGTNAAYVDVKNTNNESWTLQLRQALNVRIEAGKTYEITFMGKGQTARTINAALQGGLNGTDFWNQSINLTTTAQTFGPYTFSCTDGRVNAESLFNLTFYLAKGTISDVCGDSEPIDHFVSGGRDQLKLLEDLNFAKVSNPLIARVVSGQMIAKLGGHVI</sequence>
<dbReference type="EMBL" id="JAERRB010000013">
    <property type="protein sequence ID" value="MBL0744832.1"/>
    <property type="molecule type" value="Genomic_DNA"/>
</dbReference>
<dbReference type="Proteomes" id="UP000613030">
    <property type="component" value="Unassembled WGS sequence"/>
</dbReference>
<keyword evidence="1" id="KW-0732">Signal</keyword>
<dbReference type="SMART" id="SM00606">
    <property type="entry name" value="CBD_IV"/>
    <property type="match status" value="1"/>
</dbReference>
<dbReference type="InterPro" id="IPR006584">
    <property type="entry name" value="Cellulose-bd_IV"/>
</dbReference>
<accession>A0ABS1L1M1</accession>
<dbReference type="InterPro" id="IPR005084">
    <property type="entry name" value="CBM6"/>
</dbReference>
<evidence type="ECO:0000259" key="2">
    <source>
        <dbReference type="PROSITE" id="PS51175"/>
    </source>
</evidence>
<dbReference type="Pfam" id="PF03422">
    <property type="entry name" value="CBM_6"/>
    <property type="match status" value="1"/>
</dbReference>
<comment type="caution">
    <text evidence="3">The sequence shown here is derived from an EMBL/GenBank/DDBJ whole genome shotgun (WGS) entry which is preliminary data.</text>
</comment>
<dbReference type="SUPFAM" id="SSF49373">
    <property type="entry name" value="Invasin/intimin cell-adhesion fragments"/>
    <property type="match status" value="1"/>
</dbReference>
<dbReference type="Gene3D" id="2.60.40.1080">
    <property type="match status" value="1"/>
</dbReference>
<dbReference type="InterPro" id="IPR003343">
    <property type="entry name" value="Big_2"/>
</dbReference>
<dbReference type="Gene3D" id="2.60.120.260">
    <property type="entry name" value="Galactose-binding domain-like"/>
    <property type="match status" value="3"/>
</dbReference>
<organism evidence="3 4">
    <name type="scientific">Chryseolinea lacunae</name>
    <dbReference type="NCBI Taxonomy" id="2801331"/>
    <lineage>
        <taxon>Bacteria</taxon>
        <taxon>Pseudomonadati</taxon>
        <taxon>Bacteroidota</taxon>
        <taxon>Cytophagia</taxon>
        <taxon>Cytophagales</taxon>
        <taxon>Fulvivirgaceae</taxon>
        <taxon>Chryseolinea</taxon>
    </lineage>
</organism>
<proteinExistence type="predicted"/>
<feature type="domain" description="CBM6" evidence="2">
    <location>
        <begin position="270"/>
        <end position="413"/>
    </location>
</feature>
<reference evidence="3 4" key="1">
    <citation type="submission" date="2021-01" db="EMBL/GenBank/DDBJ databases">
        <title>Chryseolinea sp. Jin1 Genome sequencing and assembly.</title>
        <authorList>
            <person name="Kim I."/>
        </authorList>
    </citation>
    <scope>NUCLEOTIDE SEQUENCE [LARGE SCALE GENOMIC DNA]</scope>
    <source>
        <strain evidence="3 4">Jin1</strain>
    </source>
</reference>
<dbReference type="InterPro" id="IPR008964">
    <property type="entry name" value="Invasin/intimin_cell_adhesion"/>
</dbReference>